<dbReference type="InterPro" id="IPR036504">
    <property type="entry name" value="CGI121/TPRKB_sf"/>
</dbReference>
<organism evidence="2">
    <name type="scientific">Prunus dulcis</name>
    <name type="common">Almond</name>
    <name type="synonym">Amygdalus dulcis</name>
    <dbReference type="NCBI Taxonomy" id="3755"/>
    <lineage>
        <taxon>Eukaryota</taxon>
        <taxon>Viridiplantae</taxon>
        <taxon>Streptophyta</taxon>
        <taxon>Embryophyta</taxon>
        <taxon>Tracheophyta</taxon>
        <taxon>Spermatophyta</taxon>
        <taxon>Magnoliopsida</taxon>
        <taxon>eudicotyledons</taxon>
        <taxon>Gunneridae</taxon>
        <taxon>Pentapetalae</taxon>
        <taxon>rosids</taxon>
        <taxon>fabids</taxon>
        <taxon>Rosales</taxon>
        <taxon>Rosaceae</taxon>
        <taxon>Amygdaloideae</taxon>
        <taxon>Amygdaleae</taxon>
        <taxon>Prunus</taxon>
    </lineage>
</organism>
<feature type="signal peptide" evidence="1">
    <location>
        <begin position="1"/>
        <end position="19"/>
    </location>
</feature>
<dbReference type="EMBL" id="AP020472">
    <property type="protein sequence ID" value="BBN67630.1"/>
    <property type="molecule type" value="Genomic_DNA"/>
</dbReference>
<reference evidence="2" key="1">
    <citation type="journal article" date="2019" name="Science">
        <title>Mutation of a bHLH transcription factor allowed almond domestication.</title>
        <authorList>
            <person name="Sanchez-Perez R."/>
            <person name="Pavan S."/>
            <person name="Mazzeo R."/>
            <person name="Moldovan C."/>
            <person name="Aiese Cigliano R."/>
            <person name="Del Cueto J."/>
            <person name="Ricciardi F."/>
            <person name="Lotti C."/>
            <person name="Ricciardi L."/>
            <person name="Dicenta F."/>
            <person name="Lopez-Marques R.L."/>
            <person name="Lindberg Moller B."/>
        </authorList>
    </citation>
    <scope>NUCLEOTIDE SEQUENCE</scope>
</reference>
<accession>A0A5H2Y2V4</accession>
<name>A0A5H2Y2V4_PRUDU</name>
<sequence length="101" mass="11347">MWSCFIMSLFTIIQDPSICGISESSTYVLATYFNSSSDEIEQKAVEKLSTKSSRETINGKEIDLEELGGRLDQAQIQKTYISISGEDASSFYYVHLVKCKI</sequence>
<protein>
    <submittedName>
        <fullName evidence="2">Uncharacterized protein</fullName>
    </submittedName>
</protein>
<evidence type="ECO:0000256" key="1">
    <source>
        <dbReference type="SAM" id="SignalP"/>
    </source>
</evidence>
<proteinExistence type="predicted"/>
<evidence type="ECO:0000313" key="2">
    <source>
        <dbReference type="EMBL" id="BBN67630.1"/>
    </source>
</evidence>
<dbReference type="AlphaFoldDB" id="A0A5H2Y2V4"/>
<keyword evidence="1" id="KW-0732">Signal</keyword>
<dbReference type="Gene3D" id="3.30.2380.10">
    <property type="entry name" value="CGI121/TPRKB"/>
    <property type="match status" value="1"/>
</dbReference>
<feature type="chain" id="PRO_5023832602" evidence="1">
    <location>
        <begin position="20"/>
        <end position="101"/>
    </location>
</feature>
<gene>
    <name evidence="2" type="ORF">Prudu_135S000500</name>
</gene>